<gene>
    <name evidence="1" type="ORF">QEH52_20160</name>
</gene>
<dbReference type="Proteomes" id="UP001225316">
    <property type="component" value="Unassembled WGS sequence"/>
</dbReference>
<reference evidence="1 2" key="1">
    <citation type="submission" date="2023-04" db="EMBL/GenBank/DDBJ databases">
        <title>A novel bacteria isolated from coastal sediment.</title>
        <authorList>
            <person name="Liu X.-J."/>
            <person name="Du Z.-J."/>
        </authorList>
    </citation>
    <scope>NUCLEOTIDE SEQUENCE [LARGE SCALE GENOMIC DNA]</scope>
    <source>
        <strain evidence="1 2">SDUM461003</strain>
    </source>
</reference>
<comment type="caution">
    <text evidence="1">The sequence shown here is derived from an EMBL/GenBank/DDBJ whole genome shotgun (WGS) entry which is preliminary data.</text>
</comment>
<dbReference type="EMBL" id="JARXHW010000228">
    <property type="protein sequence ID" value="MDQ8209843.1"/>
    <property type="molecule type" value="Genomic_DNA"/>
</dbReference>
<name>A0ABU1B0A8_9BACT</name>
<protein>
    <submittedName>
        <fullName evidence="1">IS3 family transposase</fullName>
    </submittedName>
</protein>
<keyword evidence="2" id="KW-1185">Reference proteome</keyword>
<sequence length="61" mass="7274">MKYEFIEIHQAAFKVSDICEYFEIKPSGYYAWKKREPSARSIADAEHAKRIEELYEASDKR</sequence>
<proteinExistence type="predicted"/>
<feature type="non-terminal residue" evidence="1">
    <location>
        <position position="61"/>
    </location>
</feature>
<evidence type="ECO:0000313" key="2">
    <source>
        <dbReference type="Proteomes" id="UP001225316"/>
    </source>
</evidence>
<organism evidence="1 2">
    <name type="scientific">Thalassobacterium maritimum</name>
    <dbReference type="NCBI Taxonomy" id="3041265"/>
    <lineage>
        <taxon>Bacteria</taxon>
        <taxon>Pseudomonadati</taxon>
        <taxon>Verrucomicrobiota</taxon>
        <taxon>Opitutia</taxon>
        <taxon>Puniceicoccales</taxon>
        <taxon>Coraliomargaritaceae</taxon>
        <taxon>Thalassobacterium</taxon>
    </lineage>
</organism>
<evidence type="ECO:0000313" key="1">
    <source>
        <dbReference type="EMBL" id="MDQ8209843.1"/>
    </source>
</evidence>
<accession>A0ABU1B0A8</accession>